<keyword evidence="2" id="KW-1185">Reference proteome</keyword>
<gene>
    <name evidence="1" type="ORF">LOK49_LG02G02588</name>
</gene>
<name>A0ACC0IH46_9ERIC</name>
<evidence type="ECO:0000313" key="1">
    <source>
        <dbReference type="EMBL" id="KAI8024865.1"/>
    </source>
</evidence>
<accession>A0ACC0IH46</accession>
<reference evidence="1 2" key="1">
    <citation type="journal article" date="2022" name="Plant J.">
        <title>Chromosome-level genome of Camellia lanceoleosa provides a valuable resource for understanding genome evolution and self-incompatibility.</title>
        <authorList>
            <person name="Gong W."/>
            <person name="Xiao S."/>
            <person name="Wang L."/>
            <person name="Liao Z."/>
            <person name="Chang Y."/>
            <person name="Mo W."/>
            <person name="Hu G."/>
            <person name="Li W."/>
            <person name="Zhao G."/>
            <person name="Zhu H."/>
            <person name="Hu X."/>
            <person name="Ji K."/>
            <person name="Xiang X."/>
            <person name="Song Q."/>
            <person name="Yuan D."/>
            <person name="Jin S."/>
            <person name="Zhang L."/>
        </authorList>
    </citation>
    <scope>NUCLEOTIDE SEQUENCE [LARGE SCALE GENOMIC DNA]</scope>
    <source>
        <strain evidence="1">SQ_2022a</strain>
    </source>
</reference>
<protein>
    <submittedName>
        <fullName evidence="1">Uncharacterized protein</fullName>
    </submittedName>
</protein>
<dbReference type="EMBL" id="CM045760">
    <property type="protein sequence ID" value="KAI8024865.1"/>
    <property type="molecule type" value="Genomic_DNA"/>
</dbReference>
<comment type="caution">
    <text evidence="1">The sequence shown here is derived from an EMBL/GenBank/DDBJ whole genome shotgun (WGS) entry which is preliminary data.</text>
</comment>
<dbReference type="Proteomes" id="UP001060215">
    <property type="component" value="Chromosome 3"/>
</dbReference>
<organism evidence="1 2">
    <name type="scientific">Camellia lanceoleosa</name>
    <dbReference type="NCBI Taxonomy" id="1840588"/>
    <lineage>
        <taxon>Eukaryota</taxon>
        <taxon>Viridiplantae</taxon>
        <taxon>Streptophyta</taxon>
        <taxon>Embryophyta</taxon>
        <taxon>Tracheophyta</taxon>
        <taxon>Spermatophyta</taxon>
        <taxon>Magnoliopsida</taxon>
        <taxon>eudicotyledons</taxon>
        <taxon>Gunneridae</taxon>
        <taxon>Pentapetalae</taxon>
        <taxon>asterids</taxon>
        <taxon>Ericales</taxon>
        <taxon>Theaceae</taxon>
        <taxon>Camellia</taxon>
    </lineage>
</organism>
<evidence type="ECO:0000313" key="2">
    <source>
        <dbReference type="Proteomes" id="UP001060215"/>
    </source>
</evidence>
<sequence length="228" mass="25499">MEQKNGADEKLLVTNQPSVMSLEVERTVIDTNVKCVANMLRHLVHVMIESKQARNYCQYLTLSFLSIDVFLELIKYYSASKLAVECLTSSVAKESHSGMAIVALNPAPCIARFLSSNSAYIYLSVSFIQMLKALMPVAIYFVIEKLDVVNLDCVTGEVIFRDISFKYGEDMPLVLNGLDLYVKAGETITFVGPLRGGKITLMKLLLRLYDPLCGESFVIINLVLTYLF</sequence>
<proteinExistence type="predicted"/>